<dbReference type="InParanoid" id="D8SPJ3"/>
<evidence type="ECO:0000256" key="1">
    <source>
        <dbReference type="SAM" id="MobiDB-lite"/>
    </source>
</evidence>
<evidence type="ECO:0000313" key="3">
    <source>
        <dbReference type="Proteomes" id="UP000001514"/>
    </source>
</evidence>
<dbReference type="AlphaFoldDB" id="D8SPJ3"/>
<feature type="compositionally biased region" description="Basic and acidic residues" evidence="1">
    <location>
        <begin position="172"/>
        <end position="189"/>
    </location>
</feature>
<dbReference type="EMBL" id="GL377631">
    <property type="protein sequence ID" value="EFJ13789.1"/>
    <property type="molecule type" value="Genomic_DNA"/>
</dbReference>
<reference evidence="2 3" key="1">
    <citation type="journal article" date="2011" name="Science">
        <title>The Selaginella genome identifies genetic changes associated with the evolution of vascular plants.</title>
        <authorList>
            <person name="Banks J.A."/>
            <person name="Nishiyama T."/>
            <person name="Hasebe M."/>
            <person name="Bowman J.L."/>
            <person name="Gribskov M."/>
            <person name="dePamphilis C."/>
            <person name="Albert V.A."/>
            <person name="Aono N."/>
            <person name="Aoyama T."/>
            <person name="Ambrose B.A."/>
            <person name="Ashton N.W."/>
            <person name="Axtell M.J."/>
            <person name="Barker E."/>
            <person name="Barker M.S."/>
            <person name="Bennetzen J.L."/>
            <person name="Bonawitz N.D."/>
            <person name="Chapple C."/>
            <person name="Cheng C."/>
            <person name="Correa L.G."/>
            <person name="Dacre M."/>
            <person name="DeBarry J."/>
            <person name="Dreyer I."/>
            <person name="Elias M."/>
            <person name="Engstrom E.M."/>
            <person name="Estelle M."/>
            <person name="Feng L."/>
            <person name="Finet C."/>
            <person name="Floyd S.K."/>
            <person name="Frommer W.B."/>
            <person name="Fujita T."/>
            <person name="Gramzow L."/>
            <person name="Gutensohn M."/>
            <person name="Harholt J."/>
            <person name="Hattori M."/>
            <person name="Heyl A."/>
            <person name="Hirai T."/>
            <person name="Hiwatashi Y."/>
            <person name="Ishikawa M."/>
            <person name="Iwata M."/>
            <person name="Karol K.G."/>
            <person name="Koehler B."/>
            <person name="Kolukisaoglu U."/>
            <person name="Kubo M."/>
            <person name="Kurata T."/>
            <person name="Lalonde S."/>
            <person name="Li K."/>
            <person name="Li Y."/>
            <person name="Litt A."/>
            <person name="Lyons E."/>
            <person name="Manning G."/>
            <person name="Maruyama T."/>
            <person name="Michael T.P."/>
            <person name="Mikami K."/>
            <person name="Miyazaki S."/>
            <person name="Morinaga S."/>
            <person name="Murata T."/>
            <person name="Mueller-Roeber B."/>
            <person name="Nelson D.R."/>
            <person name="Obara M."/>
            <person name="Oguri Y."/>
            <person name="Olmstead R.G."/>
            <person name="Onodera N."/>
            <person name="Petersen B.L."/>
            <person name="Pils B."/>
            <person name="Prigge M."/>
            <person name="Rensing S.A."/>
            <person name="Riano-Pachon D.M."/>
            <person name="Roberts A.W."/>
            <person name="Sato Y."/>
            <person name="Scheller H.V."/>
            <person name="Schulz B."/>
            <person name="Schulz C."/>
            <person name="Shakirov E.V."/>
            <person name="Shibagaki N."/>
            <person name="Shinohara N."/>
            <person name="Shippen D.E."/>
            <person name="Soerensen I."/>
            <person name="Sotooka R."/>
            <person name="Sugimoto N."/>
            <person name="Sugita M."/>
            <person name="Sumikawa N."/>
            <person name="Tanurdzic M."/>
            <person name="Theissen G."/>
            <person name="Ulvskov P."/>
            <person name="Wakazuki S."/>
            <person name="Weng J.K."/>
            <person name="Willats W.W."/>
            <person name="Wipf D."/>
            <person name="Wolf P.G."/>
            <person name="Yang L."/>
            <person name="Zimmer A.D."/>
            <person name="Zhu Q."/>
            <person name="Mitros T."/>
            <person name="Hellsten U."/>
            <person name="Loque D."/>
            <person name="Otillar R."/>
            <person name="Salamov A."/>
            <person name="Schmutz J."/>
            <person name="Shapiro H."/>
            <person name="Lindquist E."/>
            <person name="Lucas S."/>
            <person name="Rokhsar D."/>
            <person name="Grigoriev I.V."/>
        </authorList>
    </citation>
    <scope>NUCLEOTIDE SEQUENCE [LARGE SCALE GENOMIC DNA]</scope>
</reference>
<protein>
    <submittedName>
        <fullName evidence="2">Uncharacterized protein</fullName>
    </submittedName>
</protein>
<sequence length="189" mass="20615">MPCPALPPPLPSAWAGHLAGHSTWASHGRLVRWQTSTKVVLVEVRAGQQRRLGAGRCPRQVLVPNAHTRHLAQARQVQVPRPGTPCGLAKRLGALCQVPVPSIWREPAKGLGGELAPAPSARPGHLARASLGTWRRIGARTKHQGQAPVSRPWRLEVDRFASKPARLQVPRQETETTTKGEGCWIKEKT</sequence>
<name>D8SPJ3_SELML</name>
<evidence type="ECO:0000313" key="2">
    <source>
        <dbReference type="EMBL" id="EFJ13789.1"/>
    </source>
</evidence>
<dbReference type="HOGENOM" id="CLU_1436700_0_0_1"/>
<dbReference type="Proteomes" id="UP000001514">
    <property type="component" value="Unassembled WGS sequence"/>
</dbReference>
<proteinExistence type="predicted"/>
<dbReference type="KEGG" id="smo:SELMODRAFT_424330"/>
<feature type="region of interest" description="Disordered" evidence="1">
    <location>
        <begin position="168"/>
        <end position="189"/>
    </location>
</feature>
<accession>D8SPJ3</accession>
<gene>
    <name evidence="2" type="ORF">SELMODRAFT_424330</name>
</gene>
<organism evidence="3">
    <name type="scientific">Selaginella moellendorffii</name>
    <name type="common">Spikemoss</name>
    <dbReference type="NCBI Taxonomy" id="88036"/>
    <lineage>
        <taxon>Eukaryota</taxon>
        <taxon>Viridiplantae</taxon>
        <taxon>Streptophyta</taxon>
        <taxon>Embryophyta</taxon>
        <taxon>Tracheophyta</taxon>
        <taxon>Lycopodiopsida</taxon>
        <taxon>Selaginellales</taxon>
        <taxon>Selaginellaceae</taxon>
        <taxon>Selaginella</taxon>
    </lineage>
</organism>
<keyword evidence="3" id="KW-1185">Reference proteome</keyword>
<dbReference type="Gramene" id="EFJ13789">
    <property type="protein sequence ID" value="EFJ13789"/>
    <property type="gene ID" value="SELMODRAFT_424330"/>
</dbReference>